<evidence type="ECO:0000256" key="3">
    <source>
        <dbReference type="ARBA" id="ARBA00023274"/>
    </source>
</evidence>
<dbReference type="GO" id="GO:0015935">
    <property type="term" value="C:small ribosomal subunit"/>
    <property type="evidence" value="ECO:0007669"/>
    <property type="project" value="TreeGrafter"/>
</dbReference>
<evidence type="ECO:0000256" key="2">
    <source>
        <dbReference type="ARBA" id="ARBA00022980"/>
    </source>
</evidence>
<dbReference type="InterPro" id="IPR020574">
    <property type="entry name" value="Ribosomal_uS9_CS"/>
</dbReference>
<dbReference type="PROSITE" id="PS00360">
    <property type="entry name" value="RIBOSOMAL_S9"/>
    <property type="match status" value="1"/>
</dbReference>
<comment type="similarity">
    <text evidence="1 5 6">Belongs to the universal ribosomal protein uS9 family.</text>
</comment>
<dbReference type="AlphaFoldDB" id="A0A955I128"/>
<evidence type="ECO:0000256" key="5">
    <source>
        <dbReference type="HAMAP-Rule" id="MF_00532"/>
    </source>
</evidence>
<evidence type="ECO:0000256" key="7">
    <source>
        <dbReference type="SAM" id="MobiDB-lite"/>
    </source>
</evidence>
<dbReference type="HAMAP" id="MF_00532_B">
    <property type="entry name" value="Ribosomal_uS9_B"/>
    <property type="match status" value="1"/>
</dbReference>
<feature type="compositionally biased region" description="Basic residues" evidence="7">
    <location>
        <begin position="117"/>
        <end position="132"/>
    </location>
</feature>
<dbReference type="InterPro" id="IPR020568">
    <property type="entry name" value="Ribosomal_Su5_D2-typ_SF"/>
</dbReference>
<dbReference type="FunFam" id="3.30.230.10:FF:000001">
    <property type="entry name" value="30S ribosomal protein S9"/>
    <property type="match status" value="1"/>
</dbReference>
<evidence type="ECO:0000256" key="4">
    <source>
        <dbReference type="ARBA" id="ARBA00035259"/>
    </source>
</evidence>
<evidence type="ECO:0000313" key="8">
    <source>
        <dbReference type="EMBL" id="MCA9376695.1"/>
    </source>
</evidence>
<reference evidence="8" key="2">
    <citation type="journal article" date="2021" name="Microbiome">
        <title>Successional dynamics and alternative stable states in a saline activated sludge microbial community over 9 years.</title>
        <authorList>
            <person name="Wang Y."/>
            <person name="Ye J."/>
            <person name="Ju F."/>
            <person name="Liu L."/>
            <person name="Boyd J.A."/>
            <person name="Deng Y."/>
            <person name="Parks D.H."/>
            <person name="Jiang X."/>
            <person name="Yin X."/>
            <person name="Woodcroft B.J."/>
            <person name="Tyson G.W."/>
            <person name="Hugenholtz P."/>
            <person name="Polz M.F."/>
            <person name="Zhang T."/>
        </authorList>
    </citation>
    <scope>NUCLEOTIDE SEQUENCE</scope>
    <source>
        <strain evidence="8">HKST-UBA17</strain>
    </source>
</reference>
<dbReference type="GO" id="GO:0003735">
    <property type="term" value="F:structural constituent of ribosome"/>
    <property type="evidence" value="ECO:0007669"/>
    <property type="project" value="InterPro"/>
</dbReference>
<feature type="compositionally biased region" description="Basic and acidic residues" evidence="7">
    <location>
        <begin position="107"/>
        <end position="116"/>
    </location>
</feature>
<keyword evidence="2 5" id="KW-0689">Ribosomal protein</keyword>
<evidence type="ECO:0000313" key="9">
    <source>
        <dbReference type="Proteomes" id="UP000741282"/>
    </source>
</evidence>
<name>A0A955I128_9BACT</name>
<sequence>MNVAERYFEGIGRRKTSTARVRIYTGSKASVVNDVPAEEYFDARGEYADVISPLAISGKEKEMYFTAHVVGGGITGQREAVRLGIARALIEMDETLKPDLRKKGLVTRDPRMVERKKYNRRKARKKPQFSKR</sequence>
<protein>
    <recommendedName>
        <fullName evidence="4 5">Small ribosomal subunit protein uS9</fullName>
    </recommendedName>
</protein>
<dbReference type="InterPro" id="IPR014721">
    <property type="entry name" value="Ribsml_uS5_D2-typ_fold_subgr"/>
</dbReference>
<accession>A0A955I128</accession>
<evidence type="ECO:0000256" key="6">
    <source>
        <dbReference type="RuleBase" id="RU003815"/>
    </source>
</evidence>
<proteinExistence type="inferred from homology"/>
<keyword evidence="3 5" id="KW-0687">Ribonucleoprotein</keyword>
<dbReference type="GO" id="GO:0003723">
    <property type="term" value="F:RNA binding"/>
    <property type="evidence" value="ECO:0007669"/>
    <property type="project" value="TreeGrafter"/>
</dbReference>
<dbReference type="PANTHER" id="PTHR21569:SF1">
    <property type="entry name" value="SMALL RIBOSOMAL SUBUNIT PROTEIN US9M"/>
    <property type="match status" value="1"/>
</dbReference>
<gene>
    <name evidence="5 8" type="primary">rpsI</name>
    <name evidence="8" type="ORF">KC685_02115</name>
</gene>
<reference evidence="8" key="1">
    <citation type="submission" date="2020-04" db="EMBL/GenBank/DDBJ databases">
        <authorList>
            <person name="Zhang T."/>
        </authorList>
    </citation>
    <scope>NUCLEOTIDE SEQUENCE</scope>
    <source>
        <strain evidence="8">HKST-UBA17</strain>
    </source>
</reference>
<dbReference type="InterPro" id="IPR000754">
    <property type="entry name" value="Ribosomal_uS9"/>
</dbReference>
<dbReference type="GO" id="GO:0005737">
    <property type="term" value="C:cytoplasm"/>
    <property type="evidence" value="ECO:0007669"/>
    <property type="project" value="UniProtKB-ARBA"/>
</dbReference>
<dbReference type="Proteomes" id="UP000741282">
    <property type="component" value="Unassembled WGS sequence"/>
</dbReference>
<dbReference type="Pfam" id="PF00380">
    <property type="entry name" value="Ribosomal_S9"/>
    <property type="match status" value="1"/>
</dbReference>
<dbReference type="SUPFAM" id="SSF54211">
    <property type="entry name" value="Ribosomal protein S5 domain 2-like"/>
    <property type="match status" value="1"/>
</dbReference>
<dbReference type="EMBL" id="JAGQLN010000006">
    <property type="protein sequence ID" value="MCA9376695.1"/>
    <property type="molecule type" value="Genomic_DNA"/>
</dbReference>
<feature type="region of interest" description="Disordered" evidence="7">
    <location>
        <begin position="107"/>
        <end position="132"/>
    </location>
</feature>
<evidence type="ECO:0000256" key="1">
    <source>
        <dbReference type="ARBA" id="ARBA00005251"/>
    </source>
</evidence>
<dbReference type="Gene3D" id="3.30.230.10">
    <property type="match status" value="1"/>
</dbReference>
<dbReference type="PANTHER" id="PTHR21569">
    <property type="entry name" value="RIBOSOMAL PROTEIN S9"/>
    <property type="match status" value="1"/>
</dbReference>
<comment type="caution">
    <text evidence="8">The sequence shown here is derived from an EMBL/GenBank/DDBJ whole genome shotgun (WGS) entry which is preliminary data.</text>
</comment>
<organism evidence="8 9">
    <name type="scientific">Candidatus Dojkabacteria bacterium</name>
    <dbReference type="NCBI Taxonomy" id="2099670"/>
    <lineage>
        <taxon>Bacteria</taxon>
        <taxon>Candidatus Dojkabacteria</taxon>
    </lineage>
</organism>
<dbReference type="GO" id="GO:0006412">
    <property type="term" value="P:translation"/>
    <property type="evidence" value="ECO:0007669"/>
    <property type="project" value="UniProtKB-UniRule"/>
</dbReference>
<dbReference type="InterPro" id="IPR023035">
    <property type="entry name" value="Ribosomal_uS9_bac/plastid"/>
</dbReference>
<dbReference type="NCBIfam" id="NF001099">
    <property type="entry name" value="PRK00132.1"/>
    <property type="match status" value="1"/>
</dbReference>